<dbReference type="EnsemblPlants" id="LPERR10G05120.1">
    <property type="protein sequence ID" value="LPERR10G05120.1"/>
    <property type="gene ID" value="LPERR10G05120"/>
</dbReference>
<dbReference type="STRING" id="77586.A0A0D9XIY8"/>
<keyword evidence="3" id="KW-1133">Transmembrane helix</keyword>
<dbReference type="GO" id="GO:0016705">
    <property type="term" value="F:oxidoreductase activity, acting on paired donors, with incorporation or reduction of molecular oxygen"/>
    <property type="evidence" value="ECO:0007669"/>
    <property type="project" value="InterPro"/>
</dbReference>
<dbReference type="GO" id="GO:0004497">
    <property type="term" value="F:monooxygenase activity"/>
    <property type="evidence" value="ECO:0007669"/>
    <property type="project" value="InterPro"/>
</dbReference>
<dbReference type="InterPro" id="IPR002401">
    <property type="entry name" value="Cyt_P450_E_grp-I"/>
</dbReference>
<accession>A0A0D9XIY8</accession>
<dbReference type="Proteomes" id="UP000032180">
    <property type="component" value="Chromosome 10"/>
</dbReference>
<dbReference type="eggNOG" id="KOG0156">
    <property type="taxonomic scope" value="Eukaryota"/>
</dbReference>
<dbReference type="PRINTS" id="PR00463">
    <property type="entry name" value="EP450I"/>
</dbReference>
<sequence>MAKQLGSKDFIMETDLAKLPYLHGVVKETLRLHLTVPLILREVVRVNVSLGGFHMSNGTGVVVNLSAIGWDERAWSCSHKFIPERFLLGKEVHSIGKDFIYKPFGMGRRMCPRMEYTTWSVPLLLAFILHKFEWRLPGGIAPDEMELSDRYGTMLNRATPVHAAASIM</sequence>
<dbReference type="GO" id="GO:0020037">
    <property type="term" value="F:heme binding"/>
    <property type="evidence" value="ECO:0007669"/>
    <property type="project" value="InterPro"/>
</dbReference>
<dbReference type="InterPro" id="IPR036396">
    <property type="entry name" value="Cyt_P450_sf"/>
</dbReference>
<dbReference type="PANTHER" id="PTHR47950:SF44">
    <property type="entry name" value="CYTOCHROME P450, FAMILY 76, SUBFAMILY C, POLYPEPTIDE 5-RELATED"/>
    <property type="match status" value="1"/>
</dbReference>
<evidence type="ECO:0000256" key="1">
    <source>
        <dbReference type="ARBA" id="ARBA00010617"/>
    </source>
</evidence>
<keyword evidence="4" id="KW-0349">Heme</keyword>
<comment type="cofactor">
    <cofactor evidence="4">
        <name>heme</name>
        <dbReference type="ChEBI" id="CHEBI:30413"/>
    </cofactor>
</comment>
<dbReference type="InterPro" id="IPR001128">
    <property type="entry name" value="Cyt_P450"/>
</dbReference>
<evidence type="ECO:0000256" key="3">
    <source>
        <dbReference type="ARBA" id="ARBA00022989"/>
    </source>
</evidence>
<keyword evidence="3" id="KW-0472">Membrane</keyword>
<dbReference type="AlphaFoldDB" id="A0A0D9XIY8"/>
<name>A0A0D9XIY8_9ORYZ</name>
<reference evidence="5" key="3">
    <citation type="submission" date="2015-04" db="UniProtKB">
        <authorList>
            <consortium name="EnsemblPlants"/>
        </authorList>
    </citation>
    <scope>IDENTIFICATION</scope>
</reference>
<reference evidence="5 6" key="1">
    <citation type="submission" date="2012-08" db="EMBL/GenBank/DDBJ databases">
        <title>Oryza genome evolution.</title>
        <authorList>
            <person name="Wing R.A."/>
        </authorList>
    </citation>
    <scope>NUCLEOTIDE SEQUENCE</scope>
</reference>
<reference evidence="6" key="2">
    <citation type="submission" date="2013-12" db="EMBL/GenBank/DDBJ databases">
        <authorList>
            <person name="Yu Y."/>
            <person name="Lee S."/>
            <person name="de Baynast K."/>
            <person name="Wissotski M."/>
            <person name="Liu L."/>
            <person name="Talag J."/>
            <person name="Goicoechea J."/>
            <person name="Angelova A."/>
            <person name="Jetty R."/>
            <person name="Kudrna D."/>
            <person name="Golser W."/>
            <person name="Rivera L."/>
            <person name="Zhang J."/>
            <person name="Wing R."/>
        </authorList>
    </citation>
    <scope>NUCLEOTIDE SEQUENCE</scope>
</reference>
<dbReference type="GO" id="GO:0005506">
    <property type="term" value="F:iron ion binding"/>
    <property type="evidence" value="ECO:0007669"/>
    <property type="project" value="InterPro"/>
</dbReference>
<evidence type="ECO:0000256" key="4">
    <source>
        <dbReference type="PIRSR" id="PIRSR602401-1"/>
    </source>
</evidence>
<keyword evidence="4" id="KW-0479">Metal-binding</keyword>
<keyword evidence="4" id="KW-0408">Iron</keyword>
<keyword evidence="2" id="KW-0812">Transmembrane</keyword>
<organism evidence="5 6">
    <name type="scientific">Leersia perrieri</name>
    <dbReference type="NCBI Taxonomy" id="77586"/>
    <lineage>
        <taxon>Eukaryota</taxon>
        <taxon>Viridiplantae</taxon>
        <taxon>Streptophyta</taxon>
        <taxon>Embryophyta</taxon>
        <taxon>Tracheophyta</taxon>
        <taxon>Spermatophyta</taxon>
        <taxon>Magnoliopsida</taxon>
        <taxon>Liliopsida</taxon>
        <taxon>Poales</taxon>
        <taxon>Poaceae</taxon>
        <taxon>BOP clade</taxon>
        <taxon>Oryzoideae</taxon>
        <taxon>Oryzeae</taxon>
        <taxon>Oryzinae</taxon>
        <taxon>Leersia</taxon>
    </lineage>
</organism>
<feature type="binding site" description="axial binding residue" evidence="4">
    <location>
        <position position="111"/>
    </location>
    <ligand>
        <name>heme</name>
        <dbReference type="ChEBI" id="CHEBI:30413"/>
    </ligand>
    <ligandPart>
        <name>Fe</name>
        <dbReference type="ChEBI" id="CHEBI:18248"/>
    </ligandPart>
</feature>
<evidence type="ECO:0000313" key="5">
    <source>
        <dbReference type="EnsemblPlants" id="LPERR10G05120.1"/>
    </source>
</evidence>
<dbReference type="SUPFAM" id="SSF48264">
    <property type="entry name" value="Cytochrome P450"/>
    <property type="match status" value="1"/>
</dbReference>
<dbReference type="HOGENOM" id="CLU_001570_29_0_1"/>
<evidence type="ECO:0000256" key="2">
    <source>
        <dbReference type="ARBA" id="ARBA00022692"/>
    </source>
</evidence>
<proteinExistence type="inferred from homology"/>
<dbReference type="Pfam" id="PF00067">
    <property type="entry name" value="p450"/>
    <property type="match status" value="1"/>
</dbReference>
<dbReference type="Gramene" id="LPERR10G05120.1">
    <property type="protein sequence ID" value="LPERR10G05120.1"/>
    <property type="gene ID" value="LPERR10G05120"/>
</dbReference>
<evidence type="ECO:0000313" key="6">
    <source>
        <dbReference type="Proteomes" id="UP000032180"/>
    </source>
</evidence>
<protein>
    <recommendedName>
        <fullName evidence="7">Cytochrome P450</fullName>
    </recommendedName>
</protein>
<dbReference type="PANTHER" id="PTHR47950">
    <property type="entry name" value="CYTOCHROME P450, FAMILY 76, SUBFAMILY C, POLYPEPTIDE 5-RELATED"/>
    <property type="match status" value="1"/>
</dbReference>
<keyword evidence="6" id="KW-1185">Reference proteome</keyword>
<evidence type="ECO:0008006" key="7">
    <source>
        <dbReference type="Google" id="ProtNLM"/>
    </source>
</evidence>
<dbReference type="Gene3D" id="1.10.630.10">
    <property type="entry name" value="Cytochrome P450"/>
    <property type="match status" value="1"/>
</dbReference>
<comment type="similarity">
    <text evidence="1">Belongs to the cytochrome P450 family.</text>
</comment>